<dbReference type="EMBL" id="JAUSUW010000010">
    <property type="protein sequence ID" value="MDQ0422314.1"/>
    <property type="molecule type" value="Genomic_DNA"/>
</dbReference>
<sequence>MPVEILPARLQVEGRPTVVRLEPMTKAPPAAPLRTLVLMVAILVLVLAAALAACAGYIIEWAERSAYSEQA</sequence>
<keyword evidence="1" id="KW-0472">Membrane</keyword>
<evidence type="ECO:0000313" key="3">
    <source>
        <dbReference type="Proteomes" id="UP001238496"/>
    </source>
</evidence>
<comment type="caution">
    <text evidence="2">The sequence shown here is derived from an EMBL/GenBank/DDBJ whole genome shotgun (WGS) entry which is preliminary data.</text>
</comment>
<proteinExistence type="predicted"/>
<protein>
    <submittedName>
        <fullName evidence="2">Uncharacterized protein</fullName>
    </submittedName>
</protein>
<keyword evidence="1" id="KW-1133">Transmembrane helix</keyword>
<accession>A0ABU0GAC9</accession>
<dbReference type="Proteomes" id="UP001238496">
    <property type="component" value="Unassembled WGS sequence"/>
</dbReference>
<evidence type="ECO:0000313" key="2">
    <source>
        <dbReference type="EMBL" id="MDQ0422314.1"/>
    </source>
</evidence>
<name>A0ABU0GAC9_9HYPH</name>
<dbReference type="RefSeq" id="WP_307374757.1">
    <property type="nucleotide sequence ID" value="NZ_JAUSUW010000010.1"/>
</dbReference>
<feature type="transmembrane region" description="Helical" evidence="1">
    <location>
        <begin position="36"/>
        <end position="59"/>
    </location>
</feature>
<keyword evidence="3" id="KW-1185">Reference proteome</keyword>
<gene>
    <name evidence="2" type="ORF">J2045_003362</name>
</gene>
<keyword evidence="1" id="KW-0812">Transmembrane</keyword>
<reference evidence="2 3" key="1">
    <citation type="submission" date="2023-07" db="EMBL/GenBank/DDBJ databases">
        <title>Genomic Encyclopedia of Type Strains, Phase IV (KMG-IV): sequencing the most valuable type-strain genomes for metagenomic binning, comparative biology and taxonomic classification.</title>
        <authorList>
            <person name="Goeker M."/>
        </authorList>
    </citation>
    <scope>NUCLEOTIDE SEQUENCE [LARGE SCALE GENOMIC DNA]</scope>
    <source>
        <strain evidence="2 3">DSM 1111</strain>
    </source>
</reference>
<organism evidence="2 3">
    <name type="scientific">Peteryoungia aggregata LMG 23059</name>
    <dbReference type="NCBI Taxonomy" id="1368425"/>
    <lineage>
        <taxon>Bacteria</taxon>
        <taxon>Pseudomonadati</taxon>
        <taxon>Pseudomonadota</taxon>
        <taxon>Alphaproteobacteria</taxon>
        <taxon>Hyphomicrobiales</taxon>
        <taxon>Rhizobiaceae</taxon>
        <taxon>Peteryoungia</taxon>
    </lineage>
</organism>
<evidence type="ECO:0000256" key="1">
    <source>
        <dbReference type="SAM" id="Phobius"/>
    </source>
</evidence>